<dbReference type="EMBL" id="CAJVCH010194158">
    <property type="protein sequence ID" value="CAG7730427.1"/>
    <property type="molecule type" value="Genomic_DNA"/>
</dbReference>
<proteinExistence type="predicted"/>
<keyword evidence="2" id="KW-1185">Reference proteome</keyword>
<protein>
    <submittedName>
        <fullName evidence="1">Uncharacterized protein</fullName>
    </submittedName>
</protein>
<feature type="non-terminal residue" evidence="1">
    <location>
        <position position="189"/>
    </location>
</feature>
<evidence type="ECO:0000313" key="1">
    <source>
        <dbReference type="EMBL" id="CAG7730427.1"/>
    </source>
</evidence>
<reference evidence="1" key="1">
    <citation type="submission" date="2021-06" db="EMBL/GenBank/DDBJ databases">
        <authorList>
            <person name="Hodson N. C."/>
            <person name="Mongue J. A."/>
            <person name="Jaron S. K."/>
        </authorList>
    </citation>
    <scope>NUCLEOTIDE SEQUENCE</scope>
</reference>
<dbReference type="Proteomes" id="UP000708208">
    <property type="component" value="Unassembled WGS sequence"/>
</dbReference>
<name>A0A8J2P8T5_9HEXA</name>
<comment type="caution">
    <text evidence="1">The sequence shown here is derived from an EMBL/GenBank/DDBJ whole genome shotgun (WGS) entry which is preliminary data.</text>
</comment>
<organism evidence="1 2">
    <name type="scientific">Allacma fusca</name>
    <dbReference type="NCBI Taxonomy" id="39272"/>
    <lineage>
        <taxon>Eukaryota</taxon>
        <taxon>Metazoa</taxon>
        <taxon>Ecdysozoa</taxon>
        <taxon>Arthropoda</taxon>
        <taxon>Hexapoda</taxon>
        <taxon>Collembola</taxon>
        <taxon>Symphypleona</taxon>
        <taxon>Sminthuridae</taxon>
        <taxon>Allacma</taxon>
    </lineage>
</organism>
<accession>A0A8J2P8T5</accession>
<sequence>MTAEDYQTSFSAKSGKNSKVTTPDFYVQLEYEESMVTSRESQAGLKAGLDFVSILKQIFNASRMVRTIQNNTRFVCPSNVEALLRNAEHTKFAFVVEYSDIQYHWNFLQKTMKMIPGLSMELADNRHANDYFLQNPAKFTSPKGMDEFRQGVLSRLKCLISSGIFGFWERWDKIRFNLVQSQPPALKQN</sequence>
<evidence type="ECO:0000313" key="2">
    <source>
        <dbReference type="Proteomes" id="UP000708208"/>
    </source>
</evidence>
<gene>
    <name evidence="1" type="ORF">AFUS01_LOCUS19073</name>
</gene>
<dbReference type="AlphaFoldDB" id="A0A8J2P8T5"/>